<dbReference type="PANTHER" id="PTHR15876">
    <property type="entry name" value="TRANSMEMBRANE PROTEIN ADIPOCYTE-ASSOCIATED 1"/>
    <property type="match status" value="1"/>
</dbReference>
<dbReference type="GO" id="GO:0005886">
    <property type="term" value="C:plasma membrane"/>
    <property type="evidence" value="ECO:0007669"/>
    <property type="project" value="TreeGrafter"/>
</dbReference>
<comment type="caution">
    <text evidence="7">The sequence shown here is derived from an EMBL/GenBank/DDBJ whole genome shotgun (WGS) entry which is preliminary data.</text>
</comment>
<keyword evidence="5 6" id="KW-0472">Membrane</keyword>
<evidence type="ECO:0000256" key="6">
    <source>
        <dbReference type="SAM" id="Phobius"/>
    </source>
</evidence>
<dbReference type="InterPro" id="IPR018781">
    <property type="entry name" value="TPRA1/CAND2/CAND8"/>
</dbReference>
<keyword evidence="3 6" id="KW-0812">Transmembrane</keyword>
<name>A0A9W9YWN2_9CNID</name>
<dbReference type="OrthoDB" id="10027388at2759"/>
<evidence type="ECO:0000256" key="1">
    <source>
        <dbReference type="ARBA" id="ARBA00004141"/>
    </source>
</evidence>
<dbReference type="GO" id="GO:0004930">
    <property type="term" value="F:G protein-coupled receptor activity"/>
    <property type="evidence" value="ECO:0007669"/>
    <property type="project" value="TreeGrafter"/>
</dbReference>
<evidence type="ECO:0000256" key="2">
    <source>
        <dbReference type="ARBA" id="ARBA00010125"/>
    </source>
</evidence>
<feature type="transmembrane region" description="Helical" evidence="6">
    <location>
        <begin position="276"/>
        <end position="294"/>
    </location>
</feature>
<gene>
    <name evidence="7" type="primary">TPRA1</name>
    <name evidence="7" type="ORF">OS493_030175</name>
</gene>
<evidence type="ECO:0000313" key="8">
    <source>
        <dbReference type="Proteomes" id="UP001163046"/>
    </source>
</evidence>
<dbReference type="Pfam" id="PF10160">
    <property type="entry name" value="Tmemb_40"/>
    <property type="match status" value="1"/>
</dbReference>
<keyword evidence="4 6" id="KW-1133">Transmembrane helix</keyword>
<evidence type="ECO:0000256" key="3">
    <source>
        <dbReference type="ARBA" id="ARBA00022692"/>
    </source>
</evidence>
<comment type="similarity">
    <text evidence="2">Belongs to the UPF0359 family.</text>
</comment>
<feature type="transmembrane region" description="Helical" evidence="6">
    <location>
        <begin position="124"/>
        <end position="149"/>
    </location>
</feature>
<feature type="transmembrane region" description="Helical" evidence="6">
    <location>
        <begin position="85"/>
        <end position="104"/>
    </location>
</feature>
<accession>A0A9W9YWN2</accession>
<proteinExistence type="inferred from homology"/>
<feature type="transmembrane region" description="Helical" evidence="6">
    <location>
        <begin position="161"/>
        <end position="179"/>
    </location>
</feature>
<protein>
    <submittedName>
        <fullName evidence="7">Transmembrane protein adipocyte-associated 1</fullName>
    </submittedName>
</protein>
<keyword evidence="8" id="KW-1185">Reference proteome</keyword>
<sequence>MEVMMFNVTSSVLPFNASTTAVPADDIVPNLCQMILYGTINDSVIRIFDVLLLIPNFLFLMFLVYRLGVAHVRLHKIRCPIVKTVYFMIPFQGLTHLLGVLFSQHVPYPFSTSNSAYKIDVRDIILWLVLSCFLLAVELSVIIFGVWAGNMRDGRKGVRRVLCVTTICAIAYSSAQATLEFVRCPGINGRIFGKEKYDLYGHGGLLFMSSTSLFLAMVYFTIVILPYTKLRECCIIPARKSFYVYCAVMCVVNMLQGCASLLLYDSIAQSLCLLDFTMFVYYTVFGPMVYWTFLKDFFRSTEFHVLAVDDINRPNYSYSHLPTEEGAADSESEYE</sequence>
<evidence type="ECO:0000256" key="5">
    <source>
        <dbReference type="ARBA" id="ARBA00023136"/>
    </source>
</evidence>
<evidence type="ECO:0000256" key="4">
    <source>
        <dbReference type="ARBA" id="ARBA00022989"/>
    </source>
</evidence>
<dbReference type="PANTHER" id="PTHR15876:SF8">
    <property type="entry name" value="TRANSMEMBRANE PROTEIN ADIPOCYTE-ASSOCIATED 1"/>
    <property type="match status" value="1"/>
</dbReference>
<dbReference type="Proteomes" id="UP001163046">
    <property type="component" value="Unassembled WGS sequence"/>
</dbReference>
<comment type="subcellular location">
    <subcellularLocation>
        <location evidence="1">Membrane</location>
        <topology evidence="1">Multi-pass membrane protein</topology>
    </subcellularLocation>
</comment>
<dbReference type="AlphaFoldDB" id="A0A9W9YWN2"/>
<feature type="transmembrane region" description="Helical" evidence="6">
    <location>
        <begin position="242"/>
        <end position="264"/>
    </location>
</feature>
<evidence type="ECO:0000313" key="7">
    <source>
        <dbReference type="EMBL" id="KAJ7370746.1"/>
    </source>
</evidence>
<feature type="transmembrane region" description="Helical" evidence="6">
    <location>
        <begin position="199"/>
        <end position="222"/>
    </location>
</feature>
<organism evidence="7 8">
    <name type="scientific">Desmophyllum pertusum</name>
    <dbReference type="NCBI Taxonomy" id="174260"/>
    <lineage>
        <taxon>Eukaryota</taxon>
        <taxon>Metazoa</taxon>
        <taxon>Cnidaria</taxon>
        <taxon>Anthozoa</taxon>
        <taxon>Hexacorallia</taxon>
        <taxon>Scleractinia</taxon>
        <taxon>Caryophylliina</taxon>
        <taxon>Caryophylliidae</taxon>
        <taxon>Desmophyllum</taxon>
    </lineage>
</organism>
<feature type="transmembrane region" description="Helical" evidence="6">
    <location>
        <begin position="47"/>
        <end position="65"/>
    </location>
</feature>
<reference evidence="7" key="1">
    <citation type="submission" date="2023-01" db="EMBL/GenBank/DDBJ databases">
        <title>Genome assembly of the deep-sea coral Lophelia pertusa.</title>
        <authorList>
            <person name="Herrera S."/>
            <person name="Cordes E."/>
        </authorList>
    </citation>
    <scope>NUCLEOTIDE SEQUENCE</scope>
    <source>
        <strain evidence="7">USNM1676648</strain>
        <tissue evidence="7">Polyp</tissue>
    </source>
</reference>
<dbReference type="EMBL" id="MU826857">
    <property type="protein sequence ID" value="KAJ7370746.1"/>
    <property type="molecule type" value="Genomic_DNA"/>
</dbReference>